<keyword evidence="3" id="KW-1185">Reference proteome</keyword>
<dbReference type="RefSeq" id="XP_012195779.1">
    <property type="nucleotide sequence ID" value="XM_012340389.1"/>
</dbReference>
<sequence length="147" mass="15538">PLASTSSLPSLSSNDDDDSNVSSISIGDSENDVASLCSSAVGSISSAESEYVRPVLHRFGAVNDGWSSVLTVPRVLYAHQIVEASQHAAHASPPKPARHIDTSDDDADGEELRPVLCLTHLHRFELPAAKSSRVTPDGMPYVAPHIA</sequence>
<gene>
    <name evidence="2" type="ORF">SPRG_22101</name>
</gene>
<dbReference type="VEuPathDB" id="FungiDB:SPRG_22101"/>
<feature type="region of interest" description="Disordered" evidence="1">
    <location>
        <begin position="85"/>
        <end position="108"/>
    </location>
</feature>
<feature type="non-terminal residue" evidence="2">
    <location>
        <position position="1"/>
    </location>
</feature>
<feature type="non-terminal residue" evidence="2">
    <location>
        <position position="147"/>
    </location>
</feature>
<evidence type="ECO:0000256" key="1">
    <source>
        <dbReference type="SAM" id="MobiDB-lite"/>
    </source>
</evidence>
<dbReference type="AlphaFoldDB" id="A0A067CTC6"/>
<reference evidence="2 3" key="1">
    <citation type="journal article" date="2013" name="PLoS Genet.">
        <title>Distinctive expansion of potential virulence genes in the genome of the oomycete fish pathogen Saprolegnia parasitica.</title>
        <authorList>
            <person name="Jiang R.H."/>
            <person name="de Bruijn I."/>
            <person name="Haas B.J."/>
            <person name="Belmonte R."/>
            <person name="Lobach L."/>
            <person name="Christie J."/>
            <person name="van den Ackerveken G."/>
            <person name="Bottin A."/>
            <person name="Bulone V."/>
            <person name="Diaz-Moreno S.M."/>
            <person name="Dumas B."/>
            <person name="Fan L."/>
            <person name="Gaulin E."/>
            <person name="Govers F."/>
            <person name="Grenville-Briggs L.J."/>
            <person name="Horner N.R."/>
            <person name="Levin J.Z."/>
            <person name="Mammella M."/>
            <person name="Meijer H.J."/>
            <person name="Morris P."/>
            <person name="Nusbaum C."/>
            <person name="Oome S."/>
            <person name="Phillips A.J."/>
            <person name="van Rooyen D."/>
            <person name="Rzeszutek E."/>
            <person name="Saraiva M."/>
            <person name="Secombes C.J."/>
            <person name="Seidl M.F."/>
            <person name="Snel B."/>
            <person name="Stassen J.H."/>
            <person name="Sykes S."/>
            <person name="Tripathy S."/>
            <person name="van den Berg H."/>
            <person name="Vega-Arreguin J.C."/>
            <person name="Wawra S."/>
            <person name="Young S.K."/>
            <person name="Zeng Q."/>
            <person name="Dieguez-Uribeondo J."/>
            <person name="Russ C."/>
            <person name="Tyler B.M."/>
            <person name="van West P."/>
        </authorList>
    </citation>
    <scope>NUCLEOTIDE SEQUENCE [LARGE SCALE GENOMIC DNA]</scope>
    <source>
        <strain evidence="2 3">CBS 223.65</strain>
    </source>
</reference>
<dbReference type="EMBL" id="KK583192">
    <property type="protein sequence ID" value="KDO33738.1"/>
    <property type="molecule type" value="Genomic_DNA"/>
</dbReference>
<organism evidence="2 3">
    <name type="scientific">Saprolegnia parasitica (strain CBS 223.65)</name>
    <dbReference type="NCBI Taxonomy" id="695850"/>
    <lineage>
        <taxon>Eukaryota</taxon>
        <taxon>Sar</taxon>
        <taxon>Stramenopiles</taxon>
        <taxon>Oomycota</taxon>
        <taxon>Saprolegniomycetes</taxon>
        <taxon>Saprolegniales</taxon>
        <taxon>Saprolegniaceae</taxon>
        <taxon>Saprolegnia</taxon>
    </lineage>
</organism>
<feature type="region of interest" description="Disordered" evidence="1">
    <location>
        <begin position="1"/>
        <end position="27"/>
    </location>
</feature>
<feature type="compositionally biased region" description="Low complexity" evidence="1">
    <location>
        <begin position="1"/>
        <end position="13"/>
    </location>
</feature>
<dbReference type="KEGG" id="spar:SPRG_22101"/>
<evidence type="ECO:0000313" key="2">
    <source>
        <dbReference type="EMBL" id="KDO33738.1"/>
    </source>
</evidence>
<dbReference type="GeneID" id="24142484"/>
<proteinExistence type="predicted"/>
<accession>A0A067CTC6</accession>
<protein>
    <submittedName>
        <fullName evidence="2">Uncharacterized protein</fullName>
    </submittedName>
</protein>
<name>A0A067CTC6_SAPPC</name>
<evidence type="ECO:0000313" key="3">
    <source>
        <dbReference type="Proteomes" id="UP000030745"/>
    </source>
</evidence>
<dbReference type="Proteomes" id="UP000030745">
    <property type="component" value="Unassembled WGS sequence"/>
</dbReference>